<evidence type="ECO:0008006" key="5">
    <source>
        <dbReference type="Google" id="ProtNLM"/>
    </source>
</evidence>
<evidence type="ECO:0000313" key="4">
    <source>
        <dbReference type="Proteomes" id="UP001317742"/>
    </source>
</evidence>
<protein>
    <recommendedName>
        <fullName evidence="5">Lipoprotein</fullName>
    </recommendedName>
</protein>
<gene>
    <name evidence="3" type="ORF">SYK_23510</name>
</gene>
<accession>A0ABM8B2E4</accession>
<reference evidence="3 4" key="1">
    <citation type="submission" date="2022-08" db="EMBL/GenBank/DDBJ databases">
        <title>Genome Sequence of the sulphate-reducing bacterium, Pseudodesulfovibrio sp. SYK.</title>
        <authorList>
            <person name="Kondo R."/>
            <person name="Kataoka T."/>
        </authorList>
    </citation>
    <scope>NUCLEOTIDE SEQUENCE [LARGE SCALE GENOMIC DNA]</scope>
    <source>
        <strain evidence="3 4">SYK</strain>
    </source>
</reference>
<evidence type="ECO:0000256" key="1">
    <source>
        <dbReference type="SAM" id="MobiDB-lite"/>
    </source>
</evidence>
<organism evidence="3 4">
    <name type="scientific">Pseudodesulfovibrio nedwellii</name>
    <dbReference type="NCBI Taxonomy" id="2973072"/>
    <lineage>
        <taxon>Bacteria</taxon>
        <taxon>Pseudomonadati</taxon>
        <taxon>Thermodesulfobacteriota</taxon>
        <taxon>Desulfovibrionia</taxon>
        <taxon>Desulfovibrionales</taxon>
        <taxon>Desulfovibrionaceae</taxon>
    </lineage>
</organism>
<feature type="chain" id="PRO_5046454880" description="Lipoprotein" evidence="2">
    <location>
        <begin position="19"/>
        <end position="180"/>
    </location>
</feature>
<dbReference type="Proteomes" id="UP001317742">
    <property type="component" value="Chromosome"/>
</dbReference>
<keyword evidence="2" id="KW-0732">Signal</keyword>
<feature type="region of interest" description="Disordered" evidence="1">
    <location>
        <begin position="23"/>
        <end position="61"/>
    </location>
</feature>
<keyword evidence="4" id="KW-1185">Reference proteome</keyword>
<sequence>MRTIIIALMLVLTLAACGTKDDSVESPMPDAEAAEQTATPAPVPSSNDQNLKSTNTLKDEIPDGPVGTLQLADGSTIVISELIKLDKYYLYMSGKLNGRSSTVVSFTRFTDFMKFEAFIFKDQHNFIVTTKKGKELIFMDARIYLGSDSADTYSFYTVDDNLDRQLVTVKKSNVATIKLH</sequence>
<evidence type="ECO:0000256" key="2">
    <source>
        <dbReference type="SAM" id="SignalP"/>
    </source>
</evidence>
<proteinExistence type="predicted"/>
<feature type="signal peptide" evidence="2">
    <location>
        <begin position="1"/>
        <end position="18"/>
    </location>
</feature>
<dbReference type="RefSeq" id="WP_281760500.1">
    <property type="nucleotide sequence ID" value="NZ_AP026709.1"/>
</dbReference>
<dbReference type="EMBL" id="AP026709">
    <property type="protein sequence ID" value="BDQ37991.1"/>
    <property type="molecule type" value="Genomic_DNA"/>
</dbReference>
<evidence type="ECO:0000313" key="3">
    <source>
        <dbReference type="EMBL" id="BDQ37991.1"/>
    </source>
</evidence>
<feature type="compositionally biased region" description="Polar residues" evidence="1">
    <location>
        <begin position="44"/>
        <end position="56"/>
    </location>
</feature>
<name>A0ABM8B2E4_9BACT</name>
<dbReference type="PROSITE" id="PS51257">
    <property type="entry name" value="PROKAR_LIPOPROTEIN"/>
    <property type="match status" value="1"/>
</dbReference>